<comment type="similarity">
    <text evidence="1">Belongs to the oxygen-dependent FAD-linked oxidoreductase family.</text>
</comment>
<dbReference type="AlphaFoldDB" id="A0A8D9I6J5"/>
<dbReference type="InterPro" id="IPR050432">
    <property type="entry name" value="FAD-linked_Oxidoreductases_BP"/>
</dbReference>
<evidence type="ECO:0000313" key="4">
    <source>
        <dbReference type="Proteomes" id="UP000694005"/>
    </source>
</evidence>
<evidence type="ECO:0000256" key="1">
    <source>
        <dbReference type="ARBA" id="ARBA00005466"/>
    </source>
</evidence>
<protein>
    <submittedName>
        <fullName evidence="3">Uncharacterized protein</fullName>
    </submittedName>
</protein>
<dbReference type="PANTHER" id="PTHR13878:SF169">
    <property type="entry name" value="L-GULONOLACTONE OXIDASE 1-RELATED"/>
    <property type="match status" value="1"/>
</dbReference>
<organism evidence="3 4">
    <name type="scientific">Brassica campestris</name>
    <name type="common">Field mustard</name>
    <dbReference type="NCBI Taxonomy" id="3711"/>
    <lineage>
        <taxon>Eukaryota</taxon>
        <taxon>Viridiplantae</taxon>
        <taxon>Streptophyta</taxon>
        <taxon>Embryophyta</taxon>
        <taxon>Tracheophyta</taxon>
        <taxon>Spermatophyta</taxon>
        <taxon>Magnoliopsida</taxon>
        <taxon>eudicotyledons</taxon>
        <taxon>Gunneridae</taxon>
        <taxon>Pentapetalae</taxon>
        <taxon>rosids</taxon>
        <taxon>malvids</taxon>
        <taxon>Brassicales</taxon>
        <taxon>Brassicaceae</taxon>
        <taxon>Brassiceae</taxon>
        <taxon>Brassica</taxon>
    </lineage>
</organism>
<dbReference type="GO" id="GO:0016491">
    <property type="term" value="F:oxidoreductase activity"/>
    <property type="evidence" value="ECO:0007669"/>
    <property type="project" value="UniProtKB-KW"/>
</dbReference>
<keyword evidence="2" id="KW-0560">Oxidoreductase</keyword>
<proteinExistence type="inferred from homology"/>
<evidence type="ECO:0000256" key="2">
    <source>
        <dbReference type="ARBA" id="ARBA00023002"/>
    </source>
</evidence>
<name>A0A8D9I6J5_BRACM</name>
<dbReference type="PANTHER" id="PTHR13878">
    <property type="entry name" value="GULONOLACTONE OXIDASE"/>
    <property type="match status" value="1"/>
</dbReference>
<evidence type="ECO:0000313" key="3">
    <source>
        <dbReference type="EMBL" id="CAG7910204.1"/>
    </source>
</evidence>
<reference evidence="3 4" key="1">
    <citation type="submission" date="2021-07" db="EMBL/GenBank/DDBJ databases">
        <authorList>
            <consortium name="Genoscope - CEA"/>
            <person name="William W."/>
        </authorList>
    </citation>
    <scope>NUCLEOTIDE SEQUENCE [LARGE SCALE GENOMIC DNA]</scope>
</reference>
<dbReference type="Proteomes" id="UP000694005">
    <property type="component" value="Chromosome A10"/>
</dbReference>
<sequence length="107" mass="11996">MNPQEFNASKVSLGVLGVISQVTFKLQPIFKRSLTYVMRSDSDFGVQALTFGEEHEFADFLLLPSQHKVVYRIDDRVPLNTSADGLFDFFPFRPQLSAALALVRSLG</sequence>
<dbReference type="Gramene" id="A10p14500.2_BraZ1">
    <property type="protein sequence ID" value="A10p14500.2_BraZ1.CDS"/>
    <property type="gene ID" value="A10g14500.2_BraZ1"/>
</dbReference>
<dbReference type="EMBL" id="LS974626">
    <property type="protein sequence ID" value="CAG7910204.1"/>
    <property type="molecule type" value="Genomic_DNA"/>
</dbReference>
<gene>
    <name evidence="3" type="ORF">BRAPAZ1V2_A10P14500.2</name>
</gene>
<accession>A0A8D9I6J5</accession>